<evidence type="ECO:0000256" key="16">
    <source>
        <dbReference type="SAM" id="Phobius"/>
    </source>
</evidence>
<proteinExistence type="predicted"/>
<dbReference type="SUPFAM" id="SSF47384">
    <property type="entry name" value="Homodimeric domain of signal transducing histidine kinase"/>
    <property type="match status" value="1"/>
</dbReference>
<dbReference type="SUPFAM" id="SSF55874">
    <property type="entry name" value="ATPase domain of HSP90 chaperone/DNA topoisomerase II/histidine kinase"/>
    <property type="match status" value="1"/>
</dbReference>
<comment type="subcellular location">
    <subcellularLocation>
        <location evidence="2">Membrane</location>
    </subcellularLocation>
</comment>
<evidence type="ECO:0000256" key="13">
    <source>
        <dbReference type="ARBA" id="ARBA00064003"/>
    </source>
</evidence>
<feature type="transmembrane region" description="Helical" evidence="16">
    <location>
        <begin position="266"/>
        <end position="286"/>
    </location>
</feature>
<dbReference type="Pfam" id="PF02518">
    <property type="entry name" value="HATPase_c"/>
    <property type="match status" value="1"/>
</dbReference>
<dbReference type="Pfam" id="PF00512">
    <property type="entry name" value="HisKA"/>
    <property type="match status" value="1"/>
</dbReference>
<keyword evidence="9" id="KW-0067">ATP-binding</keyword>
<dbReference type="Proteomes" id="UP000031327">
    <property type="component" value="Unassembled WGS sequence"/>
</dbReference>
<dbReference type="CDD" id="cd00082">
    <property type="entry name" value="HisKA"/>
    <property type="match status" value="1"/>
</dbReference>
<keyword evidence="11" id="KW-0902">Two-component regulatory system</keyword>
<evidence type="ECO:0000256" key="10">
    <source>
        <dbReference type="ARBA" id="ARBA00022989"/>
    </source>
</evidence>
<dbReference type="Gene3D" id="3.30.450.40">
    <property type="match status" value="1"/>
</dbReference>
<dbReference type="InterPro" id="IPR036097">
    <property type="entry name" value="HisK_dim/P_sf"/>
</dbReference>
<evidence type="ECO:0000256" key="14">
    <source>
        <dbReference type="ARBA" id="ARBA00068150"/>
    </source>
</evidence>
<dbReference type="GO" id="GO:0000155">
    <property type="term" value="F:phosphorelay sensor kinase activity"/>
    <property type="evidence" value="ECO:0007669"/>
    <property type="project" value="InterPro"/>
</dbReference>
<dbReference type="PROSITE" id="PS50110">
    <property type="entry name" value="RESPONSE_REGULATORY"/>
    <property type="match status" value="1"/>
</dbReference>
<comment type="catalytic activity">
    <reaction evidence="1">
        <text>ATP + protein L-histidine = ADP + protein N-phospho-L-histidine.</text>
        <dbReference type="EC" id="2.7.13.3"/>
    </reaction>
</comment>
<evidence type="ECO:0000256" key="1">
    <source>
        <dbReference type="ARBA" id="ARBA00000085"/>
    </source>
</evidence>
<evidence type="ECO:0000256" key="15">
    <source>
        <dbReference type="PROSITE-ProRule" id="PRU00169"/>
    </source>
</evidence>
<dbReference type="RefSeq" id="WP_039611239.1">
    <property type="nucleotide sequence ID" value="NZ_JWIC01000008.1"/>
</dbReference>
<keyword evidence="8 20" id="KW-0418">Kinase</keyword>
<dbReference type="Gene3D" id="1.10.287.130">
    <property type="match status" value="1"/>
</dbReference>
<dbReference type="GO" id="GO:0016020">
    <property type="term" value="C:membrane"/>
    <property type="evidence" value="ECO:0007669"/>
    <property type="project" value="UniProtKB-SubCell"/>
</dbReference>
<dbReference type="InterPro" id="IPR004358">
    <property type="entry name" value="Sig_transdc_His_kin-like_C"/>
</dbReference>
<keyword evidence="7" id="KW-0547">Nucleotide-binding</keyword>
<dbReference type="Gene3D" id="3.30.565.10">
    <property type="entry name" value="Histidine kinase-like ATPase, C-terminal domain"/>
    <property type="match status" value="1"/>
</dbReference>
<accession>A0A0C1Q7X5</accession>
<evidence type="ECO:0000256" key="5">
    <source>
        <dbReference type="ARBA" id="ARBA00022679"/>
    </source>
</evidence>
<evidence type="ECO:0000259" key="17">
    <source>
        <dbReference type="PROSITE" id="PS50109"/>
    </source>
</evidence>
<dbReference type="PRINTS" id="PR00344">
    <property type="entry name" value="BCTRLSENSOR"/>
</dbReference>
<dbReference type="SMART" id="SM00065">
    <property type="entry name" value="GAF"/>
    <property type="match status" value="1"/>
</dbReference>
<dbReference type="Pfam" id="PF00072">
    <property type="entry name" value="Response_reg"/>
    <property type="match status" value="1"/>
</dbReference>
<reference evidence="20 21" key="1">
    <citation type="submission" date="2014-12" db="EMBL/GenBank/DDBJ databases">
        <title>Draft Genome Sequence of Pseudoalteromonas luteoviolacea HI1.</title>
        <authorList>
            <person name="Asahina A.Y."/>
            <person name="Hadfield M.G."/>
        </authorList>
    </citation>
    <scope>NUCLEOTIDE SEQUENCE [LARGE SCALE GENOMIC DNA]</scope>
    <source>
        <strain evidence="20 21">HI1</strain>
    </source>
</reference>
<evidence type="ECO:0000256" key="12">
    <source>
        <dbReference type="ARBA" id="ARBA00023136"/>
    </source>
</evidence>
<dbReference type="SMART" id="SM00448">
    <property type="entry name" value="REC"/>
    <property type="match status" value="1"/>
</dbReference>
<evidence type="ECO:0000313" key="21">
    <source>
        <dbReference type="Proteomes" id="UP000031327"/>
    </source>
</evidence>
<evidence type="ECO:0000256" key="4">
    <source>
        <dbReference type="ARBA" id="ARBA00022553"/>
    </source>
</evidence>
<keyword evidence="10 16" id="KW-1133">Transmembrane helix</keyword>
<dbReference type="FunFam" id="1.10.287.130:FF:000002">
    <property type="entry name" value="Two-component osmosensing histidine kinase"/>
    <property type="match status" value="1"/>
</dbReference>
<dbReference type="InterPro" id="IPR003594">
    <property type="entry name" value="HATPase_dom"/>
</dbReference>
<dbReference type="Gene3D" id="3.30.450.20">
    <property type="entry name" value="PAS domain"/>
    <property type="match status" value="1"/>
</dbReference>
<evidence type="ECO:0000256" key="11">
    <source>
        <dbReference type="ARBA" id="ARBA00023012"/>
    </source>
</evidence>
<feature type="domain" description="Response regulatory" evidence="18">
    <location>
        <begin position="976"/>
        <end position="1097"/>
    </location>
</feature>
<dbReference type="Pfam" id="PF01590">
    <property type="entry name" value="GAF"/>
    <property type="match status" value="1"/>
</dbReference>
<dbReference type="CDD" id="cd17546">
    <property type="entry name" value="REC_hyHK_CKI1_RcsC-like"/>
    <property type="match status" value="1"/>
</dbReference>
<evidence type="ECO:0000313" key="20">
    <source>
        <dbReference type="EMBL" id="KID55585.1"/>
    </source>
</evidence>
<dbReference type="EMBL" id="JWIC01000008">
    <property type="protein sequence ID" value="KID55585.1"/>
    <property type="molecule type" value="Genomic_DNA"/>
</dbReference>
<keyword evidence="6 16" id="KW-0812">Transmembrane</keyword>
<comment type="caution">
    <text evidence="20">The sequence shown here is derived from an EMBL/GenBank/DDBJ whole genome shotgun (WGS) entry which is preliminary data.</text>
</comment>
<dbReference type="SMART" id="SM00388">
    <property type="entry name" value="HisKA"/>
    <property type="match status" value="1"/>
</dbReference>
<feature type="domain" description="Histidine kinase" evidence="17">
    <location>
        <begin position="613"/>
        <end position="833"/>
    </location>
</feature>
<dbReference type="InterPro" id="IPR006189">
    <property type="entry name" value="CHASE_dom"/>
</dbReference>
<evidence type="ECO:0000256" key="9">
    <source>
        <dbReference type="ARBA" id="ARBA00022840"/>
    </source>
</evidence>
<gene>
    <name evidence="20" type="ORF">JF50_20570</name>
</gene>
<feature type="domain" description="CHASE" evidence="19">
    <location>
        <begin position="110"/>
        <end position="247"/>
    </location>
</feature>
<evidence type="ECO:0000256" key="8">
    <source>
        <dbReference type="ARBA" id="ARBA00022777"/>
    </source>
</evidence>
<dbReference type="InterPro" id="IPR029016">
    <property type="entry name" value="GAF-like_dom_sf"/>
</dbReference>
<evidence type="ECO:0000259" key="19">
    <source>
        <dbReference type="PROSITE" id="PS50839"/>
    </source>
</evidence>
<dbReference type="AlphaFoldDB" id="A0A0C1Q7X5"/>
<dbReference type="SUPFAM" id="SSF55781">
    <property type="entry name" value="GAF domain-like"/>
    <property type="match status" value="1"/>
</dbReference>
<dbReference type="SMART" id="SM01079">
    <property type="entry name" value="CHASE"/>
    <property type="match status" value="1"/>
</dbReference>
<keyword evidence="12 16" id="KW-0472">Membrane</keyword>
<evidence type="ECO:0000256" key="3">
    <source>
        <dbReference type="ARBA" id="ARBA00012438"/>
    </source>
</evidence>
<protein>
    <recommendedName>
        <fullName evidence="14">Sensory/regulatory protein RpfC</fullName>
        <ecNumber evidence="3">2.7.13.3</ecNumber>
    </recommendedName>
</protein>
<feature type="transmembrane region" description="Helical" evidence="16">
    <location>
        <begin position="12"/>
        <end position="33"/>
    </location>
</feature>
<dbReference type="InterPro" id="IPR001789">
    <property type="entry name" value="Sig_transdc_resp-reg_receiver"/>
</dbReference>
<dbReference type="PANTHER" id="PTHR45339">
    <property type="entry name" value="HYBRID SIGNAL TRANSDUCTION HISTIDINE KINASE J"/>
    <property type="match status" value="1"/>
</dbReference>
<dbReference type="Gene3D" id="3.40.50.2300">
    <property type="match status" value="1"/>
</dbReference>
<dbReference type="PROSITE" id="PS50839">
    <property type="entry name" value="CHASE"/>
    <property type="match status" value="1"/>
</dbReference>
<dbReference type="FunFam" id="3.30.565.10:FF:000010">
    <property type="entry name" value="Sensor histidine kinase RcsC"/>
    <property type="match status" value="1"/>
</dbReference>
<dbReference type="InterPro" id="IPR003661">
    <property type="entry name" value="HisK_dim/P_dom"/>
</dbReference>
<keyword evidence="5" id="KW-0808">Transferase</keyword>
<sequence>MQTENVVPPRKAILSKFGVLILLAVIIATGWYVDRVNHKHLIEVQKNRAYEQVNLYRTRIEGQLAANIQLVRGLAIALGNTDNLTQQTFANIASPLFESDEVLRNLGAAPNMILKFIYPLEGNEQALGLNYSTHPIQRVEALRAQSTGEIVLAGPLRLVQGGDALIARVPVYDAQKQFWGLLSVVIDMQKLYQSANLSELEDNYQIAMRGQHARGEQGAYFYGSSDIHQLNPLKFEINVPSGSWVLYAAPRFGWSGEDSALWPFRLALLTIVIIFMIAFVFFTRLLKQLEDQANSLTSMGSLAEVGAWSVDLSDHHIAWSTVTQQIFNVPTHYHPSWMGSTEFFKEGPQRKKFQDAMGLAIKKGKSFQGEFLIVPKDKPPCWVLIKAQTKRVGRKTQEVFGSIQNIHQRKTMEVEHEKVAKNNELLAQLSTHEAILNNHLDRAQELCIDTICHGVNAARASIWLFSEEQTHLYPVCFSNTKRDSLQHYPPWRKTSQSALFSALLNKNSVEAWSAKSHAVTRTINEQYLSPFEIDAIVFVPIFFKDTLYGTLTAEFNTPYPQWTQSDKRFLKAIAAMLASLFSSQQQQQAQHKAVMEKELAEQSAKVKASFLASMSHEIRTPMNGILGMLNILSSSNLNEGQQRHLTLAQSSAESLLTIINDILDFSKIEAGKMSIDTIQCDLIQIISDCFAAFAPKAIDQHTELFLDSRNMQYQLAKTDPHRLKQILNNLISNAIKFTENGKITLTCYTEQSNKNTRLWCSIEDTGIGISKAQLDKIFDSFTQADPSTTRKFGGTGLGLTIAKQLCELLGGALHAYSKLGVGSTFTFYIELQEAQPIKALESNTDNLLIIDQHPQTELSARHMLNAWRVPTEHFLTIPDALEFCESQNNAHPALIVTATVLTQSSELISQALFSFIKKHQLNYAILCHTPDELAALPKSHESNTILAPLTPANALALVQKKQASHTDKQDIQLNCSVLLVEDNKINQTVALSLLSKVGIKADCAANGRLAIEQLQKLERPYDIILMDCQMPEMDGYTATKVIRQGKSGQQHQNTVIIALTANAMEGDEEKCLAAGMDAYLSKPINFELLIKSLQEWTRSTRKISLNSIE</sequence>
<dbReference type="PANTHER" id="PTHR45339:SF1">
    <property type="entry name" value="HYBRID SIGNAL TRANSDUCTION HISTIDINE KINASE J"/>
    <property type="match status" value="1"/>
</dbReference>
<evidence type="ECO:0000256" key="7">
    <source>
        <dbReference type="ARBA" id="ARBA00022741"/>
    </source>
</evidence>
<dbReference type="CDD" id="cd16922">
    <property type="entry name" value="HATPase_EvgS-ArcB-TorS-like"/>
    <property type="match status" value="1"/>
</dbReference>
<feature type="modified residue" description="4-aspartylphosphate" evidence="15">
    <location>
        <position position="1027"/>
    </location>
</feature>
<evidence type="ECO:0000256" key="2">
    <source>
        <dbReference type="ARBA" id="ARBA00004370"/>
    </source>
</evidence>
<organism evidence="20 21">
    <name type="scientific">Pseudoalteromonas luteoviolacea</name>
    <dbReference type="NCBI Taxonomy" id="43657"/>
    <lineage>
        <taxon>Bacteria</taxon>
        <taxon>Pseudomonadati</taxon>
        <taxon>Pseudomonadota</taxon>
        <taxon>Gammaproteobacteria</taxon>
        <taxon>Alteromonadales</taxon>
        <taxon>Pseudoalteromonadaceae</taxon>
        <taxon>Pseudoalteromonas</taxon>
    </lineage>
</organism>
<dbReference type="InterPro" id="IPR005467">
    <property type="entry name" value="His_kinase_dom"/>
</dbReference>
<dbReference type="Gene3D" id="3.30.450.350">
    <property type="entry name" value="CHASE domain"/>
    <property type="match status" value="1"/>
</dbReference>
<evidence type="ECO:0000256" key="6">
    <source>
        <dbReference type="ARBA" id="ARBA00022692"/>
    </source>
</evidence>
<dbReference type="PROSITE" id="PS50109">
    <property type="entry name" value="HIS_KIN"/>
    <property type="match status" value="1"/>
</dbReference>
<dbReference type="InterPro" id="IPR003018">
    <property type="entry name" value="GAF"/>
</dbReference>
<dbReference type="InterPro" id="IPR036890">
    <property type="entry name" value="HATPase_C_sf"/>
</dbReference>
<dbReference type="EC" id="2.7.13.3" evidence="3"/>
<dbReference type="InterPro" id="IPR011006">
    <property type="entry name" value="CheY-like_superfamily"/>
</dbReference>
<dbReference type="GO" id="GO:0005524">
    <property type="term" value="F:ATP binding"/>
    <property type="evidence" value="ECO:0007669"/>
    <property type="project" value="UniProtKB-KW"/>
</dbReference>
<dbReference type="OrthoDB" id="9810730at2"/>
<dbReference type="InterPro" id="IPR042240">
    <property type="entry name" value="CHASE_sf"/>
</dbReference>
<keyword evidence="4 15" id="KW-0597">Phosphoprotein</keyword>
<dbReference type="Pfam" id="PF03924">
    <property type="entry name" value="CHASE"/>
    <property type="match status" value="1"/>
</dbReference>
<dbReference type="SUPFAM" id="SSF52172">
    <property type="entry name" value="CheY-like"/>
    <property type="match status" value="1"/>
</dbReference>
<evidence type="ECO:0000259" key="18">
    <source>
        <dbReference type="PROSITE" id="PS50110"/>
    </source>
</evidence>
<comment type="subunit">
    <text evidence="13">At low DSF concentrations, interacts with RpfF.</text>
</comment>
<dbReference type="SMART" id="SM00387">
    <property type="entry name" value="HATPase_c"/>
    <property type="match status" value="1"/>
</dbReference>
<name>A0A0C1Q7X5_9GAMM</name>